<evidence type="ECO:0000313" key="4">
    <source>
        <dbReference type="Proteomes" id="UP000185557"/>
    </source>
</evidence>
<evidence type="ECO:0000256" key="1">
    <source>
        <dbReference type="SAM" id="SignalP"/>
    </source>
</evidence>
<keyword evidence="4" id="KW-1185">Reference proteome</keyword>
<accession>A0A1U7J9L4</accession>
<feature type="signal peptide" evidence="1">
    <location>
        <begin position="1"/>
        <end position="23"/>
    </location>
</feature>
<dbReference type="RefSeq" id="WP_073607385.1">
    <property type="nucleotide sequence ID" value="NZ_MRCG01000002.1"/>
</dbReference>
<evidence type="ECO:0000313" key="3">
    <source>
        <dbReference type="EMBL" id="OKH50145.1"/>
    </source>
</evidence>
<sequence length="223" mass="24468">MTLKLAAIALLSLSAAVGLPACANSRDAAVEPATETAQMDHGGMGQMDGGMMDHGMMDLGPADESFDLRFIDAMIMHHQGAVVMAEDAQQNSTRPEIQTLASDIIAAQETEIAEMQAWRQAWYPDAPADPVMYHAEMGHMMPMSADMMSAMMMDMDLGTADDEYDLRFINAMIPHHEGALTMAQEALAKSSRPEIQELAEAIIASQQVEIDQMTQWQQDWYGQ</sequence>
<dbReference type="AlphaFoldDB" id="A0A1U7J9L4"/>
<proteinExistence type="predicted"/>
<name>A0A1U7J9L4_9CYAN</name>
<organism evidence="3 4">
    <name type="scientific">Phormidium tenue NIES-30</name>
    <dbReference type="NCBI Taxonomy" id="549789"/>
    <lineage>
        <taxon>Bacteria</taxon>
        <taxon>Bacillati</taxon>
        <taxon>Cyanobacteriota</taxon>
        <taxon>Cyanophyceae</taxon>
        <taxon>Oscillatoriophycideae</taxon>
        <taxon>Oscillatoriales</taxon>
        <taxon>Oscillatoriaceae</taxon>
        <taxon>Phormidium</taxon>
    </lineage>
</organism>
<keyword evidence="1" id="KW-0732">Signal</keyword>
<dbReference type="Proteomes" id="UP000185557">
    <property type="component" value="Unassembled WGS sequence"/>
</dbReference>
<dbReference type="InterPro" id="IPR012347">
    <property type="entry name" value="Ferritin-like"/>
</dbReference>
<dbReference type="STRING" id="549789.NIES30_05455"/>
<dbReference type="Gene3D" id="1.20.1260.10">
    <property type="match status" value="1"/>
</dbReference>
<dbReference type="InterPro" id="IPR005183">
    <property type="entry name" value="DUF305_CopM-like"/>
</dbReference>
<dbReference type="OrthoDB" id="517560at2"/>
<reference evidence="3 4" key="1">
    <citation type="submission" date="2016-11" db="EMBL/GenBank/DDBJ databases">
        <title>Draft Genome Sequences of Nine Cyanobacterial Strains from Diverse Habitats.</title>
        <authorList>
            <person name="Zhu T."/>
            <person name="Hou S."/>
            <person name="Lu X."/>
            <person name="Hess W.R."/>
        </authorList>
    </citation>
    <scope>NUCLEOTIDE SEQUENCE [LARGE SCALE GENOMIC DNA]</scope>
    <source>
        <strain evidence="3 4">NIES-30</strain>
    </source>
</reference>
<protein>
    <submittedName>
        <fullName evidence="3">DUF305 domain-containing protein</fullName>
    </submittedName>
</protein>
<comment type="caution">
    <text evidence="3">The sequence shown here is derived from an EMBL/GenBank/DDBJ whole genome shotgun (WGS) entry which is preliminary data.</text>
</comment>
<dbReference type="PANTHER" id="PTHR36933">
    <property type="entry name" value="SLL0788 PROTEIN"/>
    <property type="match status" value="1"/>
</dbReference>
<evidence type="ECO:0000259" key="2">
    <source>
        <dbReference type="Pfam" id="PF03713"/>
    </source>
</evidence>
<feature type="domain" description="DUF305" evidence="2">
    <location>
        <begin position="67"/>
        <end position="216"/>
    </location>
</feature>
<dbReference type="PANTHER" id="PTHR36933:SF1">
    <property type="entry name" value="SLL0788 PROTEIN"/>
    <property type="match status" value="1"/>
</dbReference>
<feature type="chain" id="PRO_5012617583" evidence="1">
    <location>
        <begin position="24"/>
        <end position="223"/>
    </location>
</feature>
<gene>
    <name evidence="3" type="ORF">NIES30_05455</name>
</gene>
<dbReference type="EMBL" id="MRCG01000002">
    <property type="protein sequence ID" value="OKH50145.1"/>
    <property type="molecule type" value="Genomic_DNA"/>
</dbReference>
<dbReference type="Pfam" id="PF03713">
    <property type="entry name" value="DUF305"/>
    <property type="match status" value="1"/>
</dbReference>